<feature type="non-terminal residue" evidence="1">
    <location>
        <position position="345"/>
    </location>
</feature>
<dbReference type="STRING" id="578461.R0MDH6"/>
<protein>
    <submittedName>
        <fullName evidence="1">Uncharacterized protein</fullName>
    </submittedName>
</protein>
<evidence type="ECO:0000313" key="2">
    <source>
        <dbReference type="Proteomes" id="UP000016927"/>
    </source>
</evidence>
<dbReference type="Gene3D" id="3.90.190.10">
    <property type="entry name" value="Protein tyrosine phosphatase superfamily"/>
    <property type="match status" value="1"/>
</dbReference>
<proteinExistence type="predicted"/>
<keyword evidence="2" id="KW-1185">Reference proteome</keyword>
<sequence length="345" mass="40909">MNNNIENLCVNKPSSKILERIKQFSKSIENKEFAPGKKLVRTIVDNSKINIWEVSNRIFFVGQTWKSGTETLTHKNNVNETKIYLDELFGSKYLILSIEQHSKDFDRVLYCPNLWYDLEYINKICIAIKAWLDIDMMNVIVIEINYNIASVFAILYHSLLVYCGYENSIMGNIFIDNEILRSKTNNSNTISRYNSYFSSLIHSNKTEMQNIILLHQIIISNYHHFENHKNFRVQLKIFKNNKNIRTVHDVDDIDVIYKDDYHIVFTNIDFEANCDLTIGLYFIIDTKEKEIFKFAINGNCHDQGLYRFKKNDLISEYKYKYSDEFKLDIVFLESEKYFNTQKNLK</sequence>
<dbReference type="Gene3D" id="2.60.40.1110">
    <property type="match status" value="1"/>
</dbReference>
<reference evidence="1 2" key="1">
    <citation type="journal article" date="2013" name="BMC Genomics">
        <title>Comparative genomics of parasitic silkworm microsporidia reveal an association between genome expansion and host adaptation.</title>
        <authorList>
            <person name="Pan G."/>
            <person name="Xu J."/>
            <person name="Li T."/>
            <person name="Xia Q."/>
            <person name="Liu S.L."/>
            <person name="Zhang G."/>
            <person name="Li S."/>
            <person name="Li C."/>
            <person name="Liu H."/>
            <person name="Yang L."/>
            <person name="Liu T."/>
            <person name="Zhang X."/>
            <person name="Wu Z."/>
            <person name="Fan W."/>
            <person name="Dang X."/>
            <person name="Xiang H."/>
            <person name="Tao M."/>
            <person name="Li Y."/>
            <person name="Hu J."/>
            <person name="Li Z."/>
            <person name="Lin L."/>
            <person name="Luo J."/>
            <person name="Geng L."/>
            <person name="Wang L."/>
            <person name="Long M."/>
            <person name="Wan Y."/>
            <person name="He N."/>
            <person name="Zhang Z."/>
            <person name="Lu C."/>
            <person name="Keeling P.J."/>
            <person name="Wang J."/>
            <person name="Xiang Z."/>
            <person name="Zhou Z."/>
        </authorList>
    </citation>
    <scope>NUCLEOTIDE SEQUENCE [LARGE SCALE GENOMIC DNA]</scope>
    <source>
        <strain evidence="2">CQ1 / CVCC 102059</strain>
    </source>
</reference>
<organism evidence="1 2">
    <name type="scientific">Nosema bombycis (strain CQ1 / CVCC 102059)</name>
    <name type="common">Microsporidian parasite</name>
    <name type="synonym">Pebrine of silkworm</name>
    <dbReference type="NCBI Taxonomy" id="578461"/>
    <lineage>
        <taxon>Eukaryota</taxon>
        <taxon>Fungi</taxon>
        <taxon>Fungi incertae sedis</taxon>
        <taxon>Microsporidia</taxon>
        <taxon>Nosematidae</taxon>
        <taxon>Nosema</taxon>
    </lineage>
</organism>
<evidence type="ECO:0000313" key="1">
    <source>
        <dbReference type="EMBL" id="EOB12130.1"/>
    </source>
</evidence>
<accession>R0MDH6</accession>
<dbReference type="InterPro" id="IPR029021">
    <property type="entry name" value="Prot-tyrosine_phosphatase-like"/>
</dbReference>
<dbReference type="VEuPathDB" id="MicrosporidiaDB:NBO_520gi001"/>
<gene>
    <name evidence="1" type="ORF">NBO_520gi001</name>
</gene>
<dbReference type="AlphaFoldDB" id="R0MDH6"/>
<dbReference type="HOGENOM" id="CLU_805516_0_0_1"/>
<dbReference type="OrthoDB" id="5632at2759"/>
<dbReference type="EMBL" id="KB909428">
    <property type="protein sequence ID" value="EOB12130.1"/>
    <property type="molecule type" value="Genomic_DNA"/>
</dbReference>
<dbReference type="Proteomes" id="UP000016927">
    <property type="component" value="Unassembled WGS sequence"/>
</dbReference>
<name>R0MDH6_NOSB1</name>